<dbReference type="RefSeq" id="WP_119786074.1">
    <property type="nucleotide sequence ID" value="NZ_QYUQ01000002.1"/>
</dbReference>
<reference evidence="2" key="1">
    <citation type="submission" date="2018-09" db="EMBL/GenBank/DDBJ databases">
        <authorList>
            <person name="Zhu H."/>
        </authorList>
    </citation>
    <scope>NUCLEOTIDE SEQUENCE [LARGE SCALE GENOMIC DNA]</scope>
    <source>
        <strain evidence="2">K1S02-23</strain>
    </source>
</reference>
<dbReference type="EMBL" id="QYUQ01000002">
    <property type="protein sequence ID" value="RJG02573.1"/>
    <property type="molecule type" value="Genomic_DNA"/>
</dbReference>
<dbReference type="Proteomes" id="UP000266327">
    <property type="component" value="Unassembled WGS sequence"/>
</dbReference>
<protein>
    <submittedName>
        <fullName evidence="1">Uncharacterized protein</fullName>
    </submittedName>
</protein>
<dbReference type="OrthoDB" id="9154954at2"/>
<evidence type="ECO:0000313" key="1">
    <source>
        <dbReference type="EMBL" id="RJG02573.1"/>
    </source>
</evidence>
<sequence>MINLNRAGAPLHGSAPIILQAEAYLASLPELSGGDLKAMLADGMVLVSGLLCGETNHTPTQERHSKLAKLVLAKMQRITRENARHAKQDAYPCFSS</sequence>
<accession>A0A3A3G275</accession>
<name>A0A3A3G275_9BURK</name>
<evidence type="ECO:0000313" key="2">
    <source>
        <dbReference type="Proteomes" id="UP000266327"/>
    </source>
</evidence>
<organism evidence="1 2">
    <name type="scientific">Noviherbaspirillum sedimenti</name>
    <dbReference type="NCBI Taxonomy" id="2320865"/>
    <lineage>
        <taxon>Bacteria</taxon>
        <taxon>Pseudomonadati</taxon>
        <taxon>Pseudomonadota</taxon>
        <taxon>Betaproteobacteria</taxon>
        <taxon>Burkholderiales</taxon>
        <taxon>Oxalobacteraceae</taxon>
        <taxon>Noviherbaspirillum</taxon>
    </lineage>
</organism>
<keyword evidence="2" id="KW-1185">Reference proteome</keyword>
<dbReference type="AlphaFoldDB" id="A0A3A3G275"/>
<comment type="caution">
    <text evidence="1">The sequence shown here is derived from an EMBL/GenBank/DDBJ whole genome shotgun (WGS) entry which is preliminary data.</text>
</comment>
<proteinExistence type="predicted"/>
<gene>
    <name evidence="1" type="ORF">D3878_14140</name>
</gene>